<organism evidence="1 2">
    <name type="scientific">Leptonema illini</name>
    <dbReference type="NCBI Taxonomy" id="183"/>
    <lineage>
        <taxon>Bacteria</taxon>
        <taxon>Pseudomonadati</taxon>
        <taxon>Spirochaetota</taxon>
        <taxon>Spirochaetia</taxon>
        <taxon>Leptospirales</taxon>
        <taxon>Leptospiraceae</taxon>
        <taxon>Leptonema</taxon>
    </lineage>
</organism>
<dbReference type="EMBL" id="WBUI01000014">
    <property type="protein sequence ID" value="KAB2931396.1"/>
    <property type="molecule type" value="Genomic_DNA"/>
</dbReference>
<protein>
    <submittedName>
        <fullName evidence="1">Uncharacterized protein</fullName>
    </submittedName>
</protein>
<sequence>MQPNYELNAELFGPQGWRKNADRFLARYGSLAIDERTIYGFRNKAVALEALQFLQELGLEGNLQISFEYAEGEIAEYPAFSLVAFGEYDVIINGQVNSKVASQYDIVKDYNSEALVTSLRFKTLVEGEVPGTVWKPLRSRDGNQYLRLEILNSLPEPVYIPEPREITESVIPGVFSVSTDGRYIITPQNLVALQAYQLAYSMAYLANGSVYTKVPSLVATGKILHRLITNHITGFDLPAHPLLTEDNPLSR</sequence>
<dbReference type="Proteomes" id="UP000460298">
    <property type="component" value="Unassembled WGS sequence"/>
</dbReference>
<gene>
    <name evidence="1" type="ORF">F9K24_14240</name>
</gene>
<accession>A0A833H016</accession>
<evidence type="ECO:0000313" key="2">
    <source>
        <dbReference type="Proteomes" id="UP000460298"/>
    </source>
</evidence>
<dbReference type="AlphaFoldDB" id="A0A833H016"/>
<reference evidence="1 2" key="1">
    <citation type="submission" date="2019-10" db="EMBL/GenBank/DDBJ databases">
        <title>Extracellular Electron Transfer in a Candidatus Methanoperedens spp. Enrichment Culture.</title>
        <authorList>
            <person name="Berger S."/>
            <person name="Rangel Shaw D."/>
            <person name="Berben T."/>
            <person name="In 'T Zandt M."/>
            <person name="Frank J."/>
            <person name="Reimann J."/>
            <person name="Jetten M.S.M."/>
            <person name="Welte C.U."/>
        </authorList>
    </citation>
    <scope>NUCLEOTIDE SEQUENCE [LARGE SCALE GENOMIC DNA]</scope>
    <source>
        <strain evidence="1">SB12</strain>
    </source>
</reference>
<proteinExistence type="predicted"/>
<evidence type="ECO:0000313" key="1">
    <source>
        <dbReference type="EMBL" id="KAB2931396.1"/>
    </source>
</evidence>
<name>A0A833H016_9LEPT</name>
<comment type="caution">
    <text evidence="1">The sequence shown here is derived from an EMBL/GenBank/DDBJ whole genome shotgun (WGS) entry which is preliminary data.</text>
</comment>